<dbReference type="Proteomes" id="UP000095287">
    <property type="component" value="Unplaced"/>
</dbReference>
<organism evidence="1 2">
    <name type="scientific">Steinernema glaseri</name>
    <dbReference type="NCBI Taxonomy" id="37863"/>
    <lineage>
        <taxon>Eukaryota</taxon>
        <taxon>Metazoa</taxon>
        <taxon>Ecdysozoa</taxon>
        <taxon>Nematoda</taxon>
        <taxon>Chromadorea</taxon>
        <taxon>Rhabditida</taxon>
        <taxon>Tylenchina</taxon>
        <taxon>Panagrolaimomorpha</taxon>
        <taxon>Strongyloidoidea</taxon>
        <taxon>Steinernematidae</taxon>
        <taxon>Steinernema</taxon>
    </lineage>
</organism>
<dbReference type="AlphaFoldDB" id="A0A1I7ZDN5"/>
<name>A0A1I7ZDN5_9BILA</name>
<sequence>MALEVRVVTVAVIHRNIHQNKQTPTVLYPLDRYTSLLDYFWSDHSYVCVIRHAKRPGYHIWNNEMCRQDDVQIQQFVQAFLDHSSHCASGPFEPLVKYWTYFVDRNSRNVFCDVGKTQL</sequence>
<proteinExistence type="predicted"/>
<protein>
    <submittedName>
        <fullName evidence="2">Sulfotransfer_1 domain-containing protein</fullName>
    </submittedName>
</protein>
<evidence type="ECO:0000313" key="2">
    <source>
        <dbReference type="WBParaSite" id="L893_g25305.t2"/>
    </source>
</evidence>
<reference evidence="2" key="1">
    <citation type="submission" date="2016-11" db="UniProtKB">
        <authorList>
            <consortium name="WormBaseParasite"/>
        </authorList>
    </citation>
    <scope>IDENTIFICATION</scope>
</reference>
<evidence type="ECO:0000313" key="1">
    <source>
        <dbReference type="Proteomes" id="UP000095287"/>
    </source>
</evidence>
<keyword evidence="1" id="KW-1185">Reference proteome</keyword>
<accession>A0A1I7ZDN5</accession>
<dbReference type="WBParaSite" id="L893_g25305.t2">
    <property type="protein sequence ID" value="L893_g25305.t2"/>
    <property type="gene ID" value="L893_g25305"/>
</dbReference>